<keyword evidence="1" id="KW-1185">Reference proteome</keyword>
<accession>A0A1I8HHS9</accession>
<protein>
    <submittedName>
        <fullName evidence="2">Apple domain-containing protein</fullName>
    </submittedName>
</protein>
<organism evidence="1 2">
    <name type="scientific">Macrostomum lignano</name>
    <dbReference type="NCBI Taxonomy" id="282301"/>
    <lineage>
        <taxon>Eukaryota</taxon>
        <taxon>Metazoa</taxon>
        <taxon>Spiralia</taxon>
        <taxon>Lophotrochozoa</taxon>
        <taxon>Platyhelminthes</taxon>
        <taxon>Rhabditophora</taxon>
        <taxon>Macrostomorpha</taxon>
        <taxon>Macrostomida</taxon>
        <taxon>Macrostomidae</taxon>
        <taxon>Macrostomum</taxon>
    </lineage>
</organism>
<evidence type="ECO:0000313" key="2">
    <source>
        <dbReference type="WBParaSite" id="maker-uti_cns_0006324-snap-gene-0.5-mRNA-1"/>
    </source>
</evidence>
<name>A0A1I8HHS9_9PLAT</name>
<dbReference type="WBParaSite" id="maker-uti_cns_0006324-snap-gene-0.5-mRNA-1">
    <property type="protein sequence ID" value="maker-uti_cns_0006324-snap-gene-0.5-mRNA-1"/>
    <property type="gene ID" value="maker-uti_cns_0006324-snap-gene-0.5"/>
</dbReference>
<dbReference type="AlphaFoldDB" id="A0A1I8HHS9"/>
<proteinExistence type="predicted"/>
<evidence type="ECO:0000313" key="1">
    <source>
        <dbReference type="Proteomes" id="UP000095280"/>
    </source>
</evidence>
<sequence>LFIVTIHLRTSLVRQLPPRPMHLPAQRMLAVASCLLSLLSIASGVSVRFRVVSGCPGNVTDLSQVNGVRDHRACSVECAVRPNCTAVFKRDGTCYLATAAQYEALWRPLDCVSEVVEDRLAITTSPPNSGAGLSTTTSSVCYTDGQDCTIDFMRDCSSDVHYLRCNHGAYVQMPCSAGTSYSAGTCP</sequence>
<dbReference type="Proteomes" id="UP000095280">
    <property type="component" value="Unplaced"/>
</dbReference>
<reference evidence="2" key="1">
    <citation type="submission" date="2016-11" db="UniProtKB">
        <authorList>
            <consortium name="WormBaseParasite"/>
        </authorList>
    </citation>
    <scope>IDENTIFICATION</scope>
</reference>